<keyword evidence="2" id="KW-1185">Reference proteome</keyword>
<gene>
    <name evidence="1" type="ORF">SERLA73DRAFT_176640</name>
</gene>
<organism evidence="2">
    <name type="scientific">Serpula lacrymans var. lacrymans (strain S7.3)</name>
    <name type="common">Dry rot fungus</name>
    <dbReference type="NCBI Taxonomy" id="936435"/>
    <lineage>
        <taxon>Eukaryota</taxon>
        <taxon>Fungi</taxon>
        <taxon>Dikarya</taxon>
        <taxon>Basidiomycota</taxon>
        <taxon>Agaricomycotina</taxon>
        <taxon>Agaricomycetes</taxon>
        <taxon>Agaricomycetidae</taxon>
        <taxon>Boletales</taxon>
        <taxon>Coniophorineae</taxon>
        <taxon>Serpulaceae</taxon>
        <taxon>Serpula</taxon>
    </lineage>
</organism>
<sequence length="75" mass="9244">MLWQCREKYIYIHDTRHRNKQRNQIYHGFDYRHNASIIERLSDQVTKPSMMDELFSLIRRRGDFLGRADLTKLIF</sequence>
<proteinExistence type="predicted"/>
<name>F8PND8_SERL3</name>
<reference evidence="2" key="1">
    <citation type="journal article" date="2011" name="Science">
        <title>The plant cell wall-decomposing machinery underlies the functional diversity of forest fungi.</title>
        <authorList>
            <person name="Eastwood D.C."/>
            <person name="Floudas D."/>
            <person name="Binder M."/>
            <person name="Majcherczyk A."/>
            <person name="Schneider P."/>
            <person name="Aerts A."/>
            <person name="Asiegbu F.O."/>
            <person name="Baker S.E."/>
            <person name="Barry K."/>
            <person name="Bendiksby M."/>
            <person name="Blumentritt M."/>
            <person name="Coutinho P.M."/>
            <person name="Cullen D."/>
            <person name="de Vries R.P."/>
            <person name="Gathman A."/>
            <person name="Goodell B."/>
            <person name="Henrissat B."/>
            <person name="Ihrmark K."/>
            <person name="Kauserud H."/>
            <person name="Kohler A."/>
            <person name="LaButti K."/>
            <person name="Lapidus A."/>
            <person name="Lavin J.L."/>
            <person name="Lee Y.-H."/>
            <person name="Lindquist E."/>
            <person name="Lilly W."/>
            <person name="Lucas S."/>
            <person name="Morin E."/>
            <person name="Murat C."/>
            <person name="Oguiza J.A."/>
            <person name="Park J."/>
            <person name="Pisabarro A.G."/>
            <person name="Riley R."/>
            <person name="Rosling A."/>
            <person name="Salamov A."/>
            <person name="Schmidt O."/>
            <person name="Schmutz J."/>
            <person name="Skrede I."/>
            <person name="Stenlid J."/>
            <person name="Wiebenga A."/>
            <person name="Xie X."/>
            <person name="Kuees U."/>
            <person name="Hibbett D.S."/>
            <person name="Hoffmeister D."/>
            <person name="Hoegberg N."/>
            <person name="Martin F."/>
            <person name="Grigoriev I.V."/>
            <person name="Watkinson S.C."/>
        </authorList>
    </citation>
    <scope>NUCLEOTIDE SEQUENCE [LARGE SCALE GENOMIC DNA]</scope>
    <source>
        <strain evidence="2">strain S7.3</strain>
    </source>
</reference>
<dbReference type="Proteomes" id="UP000008063">
    <property type="component" value="Unassembled WGS sequence"/>
</dbReference>
<protein>
    <submittedName>
        <fullName evidence="1">Uncharacterized protein</fullName>
    </submittedName>
</protein>
<evidence type="ECO:0000313" key="2">
    <source>
        <dbReference type="Proteomes" id="UP000008063"/>
    </source>
</evidence>
<accession>F8PND8</accession>
<dbReference type="HOGENOM" id="CLU_2672618_0_0_1"/>
<dbReference type="AlphaFoldDB" id="F8PND8"/>
<evidence type="ECO:0000313" key="1">
    <source>
        <dbReference type="EMBL" id="EGO03120.1"/>
    </source>
</evidence>
<dbReference type="EMBL" id="GL945476">
    <property type="protein sequence ID" value="EGO03120.1"/>
    <property type="molecule type" value="Genomic_DNA"/>
</dbReference>
<dbReference type="InParanoid" id="F8PND8"/>